<dbReference type="AlphaFoldDB" id="A0A7W3J7F0"/>
<protein>
    <submittedName>
        <fullName evidence="1">Ornithine cyclodeaminase</fullName>
        <ecNumber evidence="1">4.3.1.12</ecNumber>
    </submittedName>
</protein>
<dbReference type="Gene3D" id="3.30.1780.10">
    <property type="entry name" value="ornithine cyclodeaminase, domain 1"/>
    <property type="match status" value="1"/>
</dbReference>
<comment type="caution">
    <text evidence="1">The sequence shown here is derived from an EMBL/GenBank/DDBJ whole genome shotgun (WGS) entry which is preliminary data.</text>
</comment>
<gene>
    <name evidence="1" type="ORF">FHX71_001635</name>
</gene>
<keyword evidence="2" id="KW-1185">Reference proteome</keyword>
<evidence type="ECO:0000313" key="2">
    <source>
        <dbReference type="Proteomes" id="UP000540568"/>
    </source>
</evidence>
<reference evidence="1 2" key="1">
    <citation type="submission" date="2020-07" db="EMBL/GenBank/DDBJ databases">
        <title>Sequencing the genomes of 1000 actinobacteria strains.</title>
        <authorList>
            <person name="Klenk H.-P."/>
        </authorList>
    </citation>
    <scope>NUCLEOTIDE SEQUENCE [LARGE SCALE GENOMIC DNA]</scope>
    <source>
        <strain evidence="1 2">DSM 44121</strain>
    </source>
</reference>
<dbReference type="SUPFAM" id="SSF51735">
    <property type="entry name" value="NAD(P)-binding Rossmann-fold domains"/>
    <property type="match status" value="1"/>
</dbReference>
<dbReference type="PANTHER" id="PTHR13812">
    <property type="entry name" value="KETIMINE REDUCTASE MU-CRYSTALLIN"/>
    <property type="match status" value="1"/>
</dbReference>
<sequence length="324" mass="33643">MNTTPSEPAPAIFTESDVRAAVGMPDAIVSARRAFLALAQGQAHSPEPWHLDTPDGSVHVKGGALDGAGTFATKLSSGFPGNADRGLPTSDGFTAILDADTGRIRALLLDGGYLTELRTGAAGAVALDLLGPPRTDTIAFIGTGGQVRHQIDGAMHVREPSTLLLIARNWRRTTELADWTRHHYDVEVRAQELDGSPIDADAVVTVTAATSPILTRAQLRPGVHVTAIGSDSPGKRELDPAILLAADIVAVDDPRQSARIGELQDIPQADLAAATSNGSLTTLGTLLHDGAPPWTATRTSVADLSGTGAQDAAIAEIVGNLLLH</sequence>
<evidence type="ECO:0000313" key="1">
    <source>
        <dbReference type="EMBL" id="MBA8807693.1"/>
    </source>
</evidence>
<dbReference type="RefSeq" id="WP_182615225.1">
    <property type="nucleotide sequence ID" value="NZ_BAAATF010000007.1"/>
</dbReference>
<name>A0A7W3J7F0_9MICO</name>
<accession>A0A7W3J7F0</accession>
<dbReference type="EMBL" id="JACGWV010000001">
    <property type="protein sequence ID" value="MBA8807693.1"/>
    <property type="molecule type" value="Genomic_DNA"/>
</dbReference>
<dbReference type="GO" id="GO:0008473">
    <property type="term" value="F:ornithine cyclodeaminase activity"/>
    <property type="evidence" value="ECO:0007669"/>
    <property type="project" value="UniProtKB-EC"/>
</dbReference>
<keyword evidence="1" id="KW-0456">Lyase</keyword>
<organism evidence="1 2">
    <name type="scientific">Promicromonospora sukumoe</name>
    <dbReference type="NCBI Taxonomy" id="88382"/>
    <lineage>
        <taxon>Bacteria</taxon>
        <taxon>Bacillati</taxon>
        <taxon>Actinomycetota</taxon>
        <taxon>Actinomycetes</taxon>
        <taxon>Micrococcales</taxon>
        <taxon>Promicromonosporaceae</taxon>
        <taxon>Promicromonospora</taxon>
    </lineage>
</organism>
<dbReference type="Proteomes" id="UP000540568">
    <property type="component" value="Unassembled WGS sequence"/>
</dbReference>
<dbReference type="InterPro" id="IPR003462">
    <property type="entry name" value="ODC_Mu_crystall"/>
</dbReference>
<dbReference type="Gene3D" id="3.40.50.720">
    <property type="entry name" value="NAD(P)-binding Rossmann-like Domain"/>
    <property type="match status" value="1"/>
</dbReference>
<proteinExistence type="predicted"/>
<dbReference type="Pfam" id="PF02423">
    <property type="entry name" value="OCD_Mu_crystall"/>
    <property type="match status" value="1"/>
</dbReference>
<dbReference type="PIRSF" id="PIRSF001439">
    <property type="entry name" value="CryM"/>
    <property type="match status" value="1"/>
</dbReference>
<dbReference type="InterPro" id="IPR036291">
    <property type="entry name" value="NAD(P)-bd_dom_sf"/>
</dbReference>
<dbReference type="InterPro" id="IPR023401">
    <property type="entry name" value="ODC_N"/>
</dbReference>
<dbReference type="PANTHER" id="PTHR13812:SF19">
    <property type="entry name" value="KETIMINE REDUCTASE MU-CRYSTALLIN"/>
    <property type="match status" value="1"/>
</dbReference>
<dbReference type="EC" id="4.3.1.12" evidence="1"/>
<dbReference type="GO" id="GO:0005737">
    <property type="term" value="C:cytoplasm"/>
    <property type="evidence" value="ECO:0007669"/>
    <property type="project" value="TreeGrafter"/>
</dbReference>